<evidence type="ECO:0000313" key="1">
    <source>
        <dbReference type="EMBL" id="CCD03084.1"/>
    </source>
</evidence>
<keyword evidence="1" id="KW-0614">Plasmid</keyword>
<reference evidence="1 2" key="1">
    <citation type="journal article" date="2011" name="PLoS Genet.">
        <title>Azospirillum genomes reveal transition of bacteria from aquatic to terrestrial environments.</title>
        <authorList>
            <person name="Wisniewski-Dye F."/>
            <person name="Borziak K."/>
            <person name="Khalsa-Moyers G."/>
            <person name="Alexandre G."/>
            <person name="Sukharnikov L.O."/>
            <person name="Wuichet K."/>
            <person name="Hurst G.B."/>
            <person name="McDonald W.H."/>
            <person name="Robertson J.S."/>
            <person name="Barbe V."/>
            <person name="Calteau A."/>
            <person name="Rouy Z."/>
            <person name="Mangenot S."/>
            <person name="Prigent-Combaret C."/>
            <person name="Normand P."/>
            <person name="Boyer M."/>
            <person name="Siguier P."/>
            <person name="Dessaux Y."/>
            <person name="Elmerich C."/>
            <person name="Condemine G."/>
            <person name="Krishnen G."/>
            <person name="Kennedy I."/>
            <person name="Paterson A.H."/>
            <person name="Gonzalez V."/>
            <person name="Mavingui P."/>
            <person name="Zhulin I.B."/>
        </authorList>
    </citation>
    <scope>NUCLEOTIDE SEQUENCE [LARGE SCALE GENOMIC DNA]</scope>
    <source>
        <strain evidence="1 2">Sp245</strain>
    </source>
</reference>
<geneLocation type="plasmid" evidence="1 2">
    <name>AZOBR_p4</name>
</geneLocation>
<name>A0A9P1NRI8_9PROT</name>
<dbReference type="EMBL" id="HE577331">
    <property type="protein sequence ID" value="CCD03084.1"/>
    <property type="molecule type" value="Genomic_DNA"/>
</dbReference>
<organism evidence="1 2">
    <name type="scientific">Azospirillum baldaniorum</name>
    <dbReference type="NCBI Taxonomy" id="1064539"/>
    <lineage>
        <taxon>Bacteria</taxon>
        <taxon>Pseudomonadati</taxon>
        <taxon>Pseudomonadota</taxon>
        <taxon>Alphaproteobacteria</taxon>
        <taxon>Rhodospirillales</taxon>
        <taxon>Azospirillaceae</taxon>
        <taxon>Azospirillum</taxon>
    </lineage>
</organism>
<proteinExistence type="predicted"/>
<keyword evidence="2" id="KW-1185">Reference proteome</keyword>
<accession>A0A9P1NRI8</accession>
<gene>
    <name evidence="1" type="ORF">AZOBR_p410002</name>
</gene>
<evidence type="ECO:0000313" key="2">
    <source>
        <dbReference type="Proteomes" id="UP000007319"/>
    </source>
</evidence>
<dbReference type="AlphaFoldDB" id="A0A9P1NRI8"/>
<sequence>MTVRWAFGGQNTHNTAYHGMRPPPVGARFSAVC</sequence>
<dbReference type="Proteomes" id="UP000007319">
    <property type="component" value="Plasmid AZOBR_p4"/>
</dbReference>
<protein>
    <submittedName>
        <fullName evidence="1">Uncharacterized protein</fullName>
    </submittedName>
</protein>
<dbReference type="KEGG" id="abs:AZOBR_p410002"/>